<evidence type="ECO:0000313" key="3">
    <source>
        <dbReference type="Proteomes" id="UP001209417"/>
    </source>
</evidence>
<accession>A0AAP3B811</accession>
<evidence type="ECO:0000313" key="2">
    <source>
        <dbReference type="EMBL" id="MCW4156472.1"/>
    </source>
</evidence>
<evidence type="ECO:0000313" key="1">
    <source>
        <dbReference type="EMBL" id="MCW4132353.1"/>
    </source>
</evidence>
<name>A0AAP3B811_9BACT</name>
<dbReference type="EMBL" id="JAPDVG010000001">
    <property type="protein sequence ID" value="MCW4132353.1"/>
    <property type="molecule type" value="Genomic_DNA"/>
</dbReference>
<dbReference type="Proteomes" id="UP001209168">
    <property type="component" value="Unassembled WGS sequence"/>
</dbReference>
<protein>
    <submittedName>
        <fullName evidence="1">Uncharacterized protein</fullName>
    </submittedName>
</protein>
<dbReference type="AlphaFoldDB" id="A0AAP3B811"/>
<reference evidence="1" key="1">
    <citation type="submission" date="2022-11" db="EMBL/GenBank/DDBJ databases">
        <title>Genomic repertoires linked with pathogenic potency of arthritogenic Prevotella copri isolated from the gut of rheumatoid arthritis patients.</title>
        <authorList>
            <person name="Nii T."/>
            <person name="Maeda Y."/>
            <person name="Motooka D."/>
            <person name="Naito M."/>
            <person name="Matsumoto Y."/>
            <person name="Ogawa T."/>
            <person name="Oguro-Igashira E."/>
            <person name="Kishikawa T."/>
            <person name="Yamashita M."/>
            <person name="Koizumi S."/>
            <person name="Kurakawa T."/>
            <person name="Okumura R."/>
            <person name="Kayama H."/>
            <person name="Murakami M."/>
            <person name="Sakaguchi T."/>
            <person name="Das B."/>
            <person name="Nakamura S."/>
            <person name="Okada Y."/>
            <person name="Kumanogoh A."/>
            <person name="Takeda K."/>
        </authorList>
    </citation>
    <scope>NUCLEOTIDE SEQUENCE</scope>
    <source>
        <strain evidence="2">H012_8</strain>
        <strain evidence="1">H019-1</strain>
    </source>
</reference>
<organism evidence="1 3">
    <name type="scientific">Segatella copri</name>
    <dbReference type="NCBI Taxonomy" id="165179"/>
    <lineage>
        <taxon>Bacteria</taxon>
        <taxon>Pseudomonadati</taxon>
        <taxon>Bacteroidota</taxon>
        <taxon>Bacteroidia</taxon>
        <taxon>Bacteroidales</taxon>
        <taxon>Prevotellaceae</taxon>
        <taxon>Segatella</taxon>
    </lineage>
</organism>
<dbReference type="EMBL" id="JAPDVH010000001">
    <property type="protein sequence ID" value="MCW4156472.1"/>
    <property type="molecule type" value="Genomic_DNA"/>
</dbReference>
<sequence length="47" mass="5397">MKSGEEWVKSAEKLFTYVMCCVSVLYVEKVKSEELIAIFLPTVLLLK</sequence>
<comment type="caution">
    <text evidence="1">The sequence shown here is derived from an EMBL/GenBank/DDBJ whole genome shotgun (WGS) entry which is preliminary data.</text>
</comment>
<gene>
    <name evidence="1" type="ORF">ONT19_12325</name>
    <name evidence="2" type="ORF">ONT23_13255</name>
</gene>
<dbReference type="RefSeq" id="WP_264902015.1">
    <property type="nucleotide sequence ID" value="NZ_JAPDVE010000011.1"/>
</dbReference>
<dbReference type="Proteomes" id="UP001209417">
    <property type="component" value="Unassembled WGS sequence"/>
</dbReference>
<proteinExistence type="predicted"/>